<name>A0ABT1CAI3_9HYPH</name>
<dbReference type="PANTHER" id="PTHR42695:SF5">
    <property type="entry name" value="GLUTAMINE AMIDOTRANSFERASE YLR126C-RELATED"/>
    <property type="match status" value="1"/>
</dbReference>
<evidence type="ECO:0000313" key="3">
    <source>
        <dbReference type="Proteomes" id="UP001205906"/>
    </source>
</evidence>
<organism evidence="2 3">
    <name type="scientific">Mesorhizobium liriopis</name>
    <dbReference type="NCBI Taxonomy" id="2953882"/>
    <lineage>
        <taxon>Bacteria</taxon>
        <taxon>Pseudomonadati</taxon>
        <taxon>Pseudomonadota</taxon>
        <taxon>Alphaproteobacteria</taxon>
        <taxon>Hyphomicrobiales</taxon>
        <taxon>Phyllobacteriaceae</taxon>
        <taxon>Mesorhizobium</taxon>
    </lineage>
</organism>
<keyword evidence="3" id="KW-1185">Reference proteome</keyword>
<dbReference type="Gene3D" id="3.40.50.880">
    <property type="match status" value="1"/>
</dbReference>
<dbReference type="Pfam" id="PF00117">
    <property type="entry name" value="GATase"/>
    <property type="match status" value="1"/>
</dbReference>
<protein>
    <submittedName>
        <fullName evidence="2">Gamma-glutamyl-gamma-aminobutyrate hydrolase family protein</fullName>
    </submittedName>
</protein>
<dbReference type="EMBL" id="JAMXQS010000009">
    <property type="protein sequence ID" value="MCO6051840.1"/>
    <property type="molecule type" value="Genomic_DNA"/>
</dbReference>
<dbReference type="PANTHER" id="PTHR42695">
    <property type="entry name" value="GLUTAMINE AMIDOTRANSFERASE YLR126C-RELATED"/>
    <property type="match status" value="1"/>
</dbReference>
<feature type="domain" description="Glutamine amidotransferase" evidence="1">
    <location>
        <begin position="33"/>
        <end position="205"/>
    </location>
</feature>
<dbReference type="InterPro" id="IPR044992">
    <property type="entry name" value="ChyE-like"/>
</dbReference>
<dbReference type="RefSeq" id="WP_252821809.1">
    <property type="nucleotide sequence ID" value="NZ_JAMXQS010000009.1"/>
</dbReference>
<accession>A0ABT1CAI3</accession>
<dbReference type="InterPro" id="IPR029062">
    <property type="entry name" value="Class_I_gatase-like"/>
</dbReference>
<dbReference type="Proteomes" id="UP001205906">
    <property type="component" value="Unassembled WGS sequence"/>
</dbReference>
<sequence length="281" mass="30209">MSLRLLVVASETPKQRDARRKSVGQSSDETYADTLRALDPSCDVELVSCVDGDKGFSLDELAGFSGIIFAGSPIQMQEKTSETRSAAAFMREVFEAGTPSFGSCAGLQIATVAAGGTCKARDDGMQAGFSRGIVATPEGRTHPMLNGRPLSWTAPAIHSSVVDRLPPSATVLARTNDTPVEALEIRSGSGVFWGVQYHPEIAIGEIAASLRRQSDELVEEGLAADPGAVDAYSRVLETLDADPERRDLAWQIGLDDEVLAVEKRTRELRNFLSYLHERAVA</sequence>
<dbReference type="InterPro" id="IPR017926">
    <property type="entry name" value="GATASE"/>
</dbReference>
<evidence type="ECO:0000259" key="1">
    <source>
        <dbReference type="Pfam" id="PF00117"/>
    </source>
</evidence>
<dbReference type="SUPFAM" id="SSF52317">
    <property type="entry name" value="Class I glutamine amidotransferase-like"/>
    <property type="match status" value="1"/>
</dbReference>
<dbReference type="GO" id="GO:0016787">
    <property type="term" value="F:hydrolase activity"/>
    <property type="evidence" value="ECO:0007669"/>
    <property type="project" value="UniProtKB-KW"/>
</dbReference>
<dbReference type="PROSITE" id="PS51273">
    <property type="entry name" value="GATASE_TYPE_1"/>
    <property type="match status" value="1"/>
</dbReference>
<evidence type="ECO:0000313" key="2">
    <source>
        <dbReference type="EMBL" id="MCO6051840.1"/>
    </source>
</evidence>
<keyword evidence="2" id="KW-0378">Hydrolase</keyword>
<comment type="caution">
    <text evidence="2">The sequence shown here is derived from an EMBL/GenBank/DDBJ whole genome shotgun (WGS) entry which is preliminary data.</text>
</comment>
<gene>
    <name evidence="2" type="ORF">NGM99_18805</name>
</gene>
<proteinExistence type="predicted"/>
<reference evidence="2 3" key="1">
    <citation type="submission" date="2022-06" db="EMBL/GenBank/DDBJ databases">
        <title>Mesorhizobium sp. strain RP14 Genome sequencing and assembly.</title>
        <authorList>
            <person name="Kim I."/>
        </authorList>
    </citation>
    <scope>NUCLEOTIDE SEQUENCE [LARGE SCALE GENOMIC DNA]</scope>
    <source>
        <strain evidence="3">RP14(2022)</strain>
    </source>
</reference>